<name>A0A8S1K3I8_PARPR</name>
<sequence>MAELNMAQDQESIFEIEEEFDYENLEMPQLVRRNGIIHTNEEIIGYCILEKPADKIFEEEQCPICLDSSEQLYPLKCGHTYCQNDIEKMIEISKSSYGLLQCPICRAYQTLDSFDEVQNMKQCKLENCQQVCH</sequence>
<dbReference type="GO" id="GO:0008270">
    <property type="term" value="F:zinc ion binding"/>
    <property type="evidence" value="ECO:0007669"/>
    <property type="project" value="UniProtKB-KW"/>
</dbReference>
<organism evidence="3 4">
    <name type="scientific">Paramecium primaurelia</name>
    <dbReference type="NCBI Taxonomy" id="5886"/>
    <lineage>
        <taxon>Eukaryota</taxon>
        <taxon>Sar</taxon>
        <taxon>Alveolata</taxon>
        <taxon>Ciliophora</taxon>
        <taxon>Intramacronucleata</taxon>
        <taxon>Oligohymenophorea</taxon>
        <taxon>Peniculida</taxon>
        <taxon>Parameciidae</taxon>
        <taxon>Paramecium</taxon>
    </lineage>
</organism>
<dbReference type="SMART" id="SM00184">
    <property type="entry name" value="RING"/>
    <property type="match status" value="1"/>
</dbReference>
<accession>A0A8S1K3I8</accession>
<evidence type="ECO:0000313" key="4">
    <source>
        <dbReference type="Proteomes" id="UP000688137"/>
    </source>
</evidence>
<dbReference type="PROSITE" id="PS50089">
    <property type="entry name" value="ZF_RING_2"/>
    <property type="match status" value="1"/>
</dbReference>
<feature type="domain" description="RING-type" evidence="2">
    <location>
        <begin position="62"/>
        <end position="106"/>
    </location>
</feature>
<keyword evidence="1" id="KW-0863">Zinc-finger</keyword>
<keyword evidence="1" id="KW-0862">Zinc</keyword>
<dbReference type="EMBL" id="CAJJDM010000010">
    <property type="protein sequence ID" value="CAD8048983.1"/>
    <property type="molecule type" value="Genomic_DNA"/>
</dbReference>
<comment type="caution">
    <text evidence="3">The sequence shown here is derived from an EMBL/GenBank/DDBJ whole genome shotgun (WGS) entry which is preliminary data.</text>
</comment>
<evidence type="ECO:0000259" key="2">
    <source>
        <dbReference type="PROSITE" id="PS50089"/>
    </source>
</evidence>
<dbReference type="OMA" id="FEEEQCP"/>
<evidence type="ECO:0000256" key="1">
    <source>
        <dbReference type="PROSITE-ProRule" id="PRU00175"/>
    </source>
</evidence>
<gene>
    <name evidence="3" type="ORF">PPRIM_AZ9-3.1.T0130170</name>
</gene>
<protein>
    <recommendedName>
        <fullName evidence="2">RING-type domain-containing protein</fullName>
    </recommendedName>
</protein>
<dbReference type="Pfam" id="PF13639">
    <property type="entry name" value="zf-RING_2"/>
    <property type="match status" value="1"/>
</dbReference>
<reference evidence="3" key="1">
    <citation type="submission" date="2021-01" db="EMBL/GenBank/DDBJ databases">
        <authorList>
            <consortium name="Genoscope - CEA"/>
            <person name="William W."/>
        </authorList>
    </citation>
    <scope>NUCLEOTIDE SEQUENCE</scope>
</reference>
<dbReference type="InterPro" id="IPR001841">
    <property type="entry name" value="Znf_RING"/>
</dbReference>
<proteinExistence type="predicted"/>
<keyword evidence="4" id="KW-1185">Reference proteome</keyword>
<keyword evidence="1" id="KW-0479">Metal-binding</keyword>
<evidence type="ECO:0000313" key="3">
    <source>
        <dbReference type="EMBL" id="CAD8048983.1"/>
    </source>
</evidence>
<dbReference type="Proteomes" id="UP000688137">
    <property type="component" value="Unassembled WGS sequence"/>
</dbReference>
<dbReference type="AlphaFoldDB" id="A0A8S1K3I8"/>